<feature type="compositionally biased region" description="Low complexity" evidence="1">
    <location>
        <begin position="200"/>
        <end position="211"/>
    </location>
</feature>
<dbReference type="InterPro" id="IPR000340">
    <property type="entry name" value="Dual-sp_phosphatase_cat-dom"/>
</dbReference>
<dbReference type="FunFam" id="3.90.190.10:FF:000157">
    <property type="entry name" value="Protein-tyrosine phosphatase"/>
    <property type="match status" value="1"/>
</dbReference>
<dbReference type="InterPro" id="IPR029021">
    <property type="entry name" value="Prot-tyrosine_phosphatase-like"/>
</dbReference>
<organism evidence="2 3">
    <name type="scientific">Paramuricea clavata</name>
    <name type="common">Red gorgonian</name>
    <name type="synonym">Violescent sea-whip</name>
    <dbReference type="NCBI Taxonomy" id="317549"/>
    <lineage>
        <taxon>Eukaryota</taxon>
        <taxon>Metazoa</taxon>
        <taxon>Cnidaria</taxon>
        <taxon>Anthozoa</taxon>
        <taxon>Octocorallia</taxon>
        <taxon>Malacalcyonacea</taxon>
        <taxon>Plexauridae</taxon>
        <taxon>Paramuricea</taxon>
    </lineage>
</organism>
<evidence type="ECO:0000313" key="2">
    <source>
        <dbReference type="EMBL" id="CAB4011820.1"/>
    </source>
</evidence>
<dbReference type="PROSITE" id="PS50056">
    <property type="entry name" value="TYR_PHOSPHATASE_2"/>
    <property type="match status" value="1"/>
</dbReference>
<dbReference type="InterPro" id="IPR050561">
    <property type="entry name" value="PTP"/>
</dbReference>
<dbReference type="Gene3D" id="3.90.190.10">
    <property type="entry name" value="Protein tyrosine phosphatase superfamily"/>
    <property type="match status" value="1"/>
</dbReference>
<dbReference type="InterPro" id="IPR016130">
    <property type="entry name" value="Tyr_Pase_AS"/>
</dbReference>
<feature type="region of interest" description="Disordered" evidence="1">
    <location>
        <begin position="143"/>
        <end position="163"/>
    </location>
</feature>
<comment type="caution">
    <text evidence="2">The sequence shown here is derived from an EMBL/GenBank/DDBJ whole genome shotgun (WGS) entry which is preliminary data.</text>
</comment>
<dbReference type="InterPro" id="IPR000387">
    <property type="entry name" value="Tyr_Pase_dom"/>
</dbReference>
<sequence length="477" mass="53912">MDFALQGGKVAVHCHAGLGRTGVLIACYLIYSSRITPEEAIHIVRIKRPRSVQTRGQISCVQEFAKFLKPVWVIFPLCDSFEVKPFTLQKYLVRQKHVLHGYEARELKFIPKIIFVTCKRLLELCGLDANKLRLTNNRLIGKPDDEIDSTDGDDELESSVNNSNEKTCDISASLEDLKGEFDTKNISSNEDCDGINEELSNSQSSGCMSQSSRRKSESDLCVEHKTNTRNHLELLREDTKPNEKELNCKIFKLTKHLNGNNLHEEQESSGNIVNEHITVDDVVAAVGGNNQVDDDVINKVENLQRLLNDSNKGWKMVKEETNLYILTTLMVSWIDCLMEPVLSSHDVESLVENKENPQEALLGLSKSQRGICECLLVTIFKLNPVDKNLRMLPSKSLKHQHGQCDIAEDNYYFTENNSKARAISVCNKKKCRAESRKGLPAMQNTNKAVSIAMELWTRGKDSYSHKDWGLIENISTE</sequence>
<dbReference type="AlphaFoldDB" id="A0A6S7I7E2"/>
<protein>
    <submittedName>
        <fullName evidence="2">Tyrosine phosphatase domain-containing 1-like</fullName>
    </submittedName>
</protein>
<evidence type="ECO:0000256" key="1">
    <source>
        <dbReference type="SAM" id="MobiDB-lite"/>
    </source>
</evidence>
<dbReference type="SUPFAM" id="SSF52799">
    <property type="entry name" value="(Phosphotyrosine protein) phosphatases II"/>
    <property type="match status" value="1"/>
</dbReference>
<dbReference type="Proteomes" id="UP001152795">
    <property type="component" value="Unassembled WGS sequence"/>
</dbReference>
<feature type="compositionally biased region" description="Acidic residues" evidence="1">
    <location>
        <begin position="145"/>
        <end position="157"/>
    </location>
</feature>
<dbReference type="PROSITE" id="PS00383">
    <property type="entry name" value="TYR_PHOSPHATASE_1"/>
    <property type="match status" value="1"/>
</dbReference>
<name>A0A6S7I7E2_PARCT</name>
<dbReference type="Pfam" id="PF00782">
    <property type="entry name" value="DSPc"/>
    <property type="match status" value="1"/>
</dbReference>
<reference evidence="2" key="1">
    <citation type="submission" date="2020-04" db="EMBL/GenBank/DDBJ databases">
        <authorList>
            <person name="Alioto T."/>
            <person name="Alioto T."/>
            <person name="Gomez Garrido J."/>
        </authorList>
    </citation>
    <scope>NUCLEOTIDE SEQUENCE</scope>
    <source>
        <strain evidence="2">A484AB</strain>
    </source>
</reference>
<proteinExistence type="predicted"/>
<gene>
    <name evidence="2" type="ORF">PACLA_8A007751</name>
</gene>
<feature type="region of interest" description="Disordered" evidence="1">
    <location>
        <begin position="192"/>
        <end position="213"/>
    </location>
</feature>
<evidence type="ECO:0000313" key="3">
    <source>
        <dbReference type="Proteomes" id="UP001152795"/>
    </source>
</evidence>
<dbReference type="EMBL" id="CACRXK020007275">
    <property type="protein sequence ID" value="CAB4011820.1"/>
    <property type="molecule type" value="Genomic_DNA"/>
</dbReference>
<keyword evidence="3" id="KW-1185">Reference proteome</keyword>
<dbReference type="PANTHER" id="PTHR23339">
    <property type="entry name" value="TYROSINE SPECIFIC PROTEIN PHOSPHATASE AND DUAL SPECIFICITY PROTEIN PHOSPHATASE"/>
    <property type="match status" value="1"/>
</dbReference>
<accession>A0A6S7I7E2</accession>
<dbReference type="OrthoDB" id="542013at2759"/>
<feature type="non-terminal residue" evidence="2">
    <location>
        <position position="1"/>
    </location>
</feature>